<keyword evidence="4" id="KW-0067">ATP-binding</keyword>
<feature type="non-terminal residue" evidence="6">
    <location>
        <position position="204"/>
    </location>
</feature>
<evidence type="ECO:0000256" key="3">
    <source>
        <dbReference type="ARBA" id="ARBA00022741"/>
    </source>
</evidence>
<dbReference type="GO" id="GO:0005524">
    <property type="term" value="F:ATP binding"/>
    <property type="evidence" value="ECO:0007669"/>
    <property type="project" value="UniProtKB-KW"/>
</dbReference>
<dbReference type="CDD" id="cd00009">
    <property type="entry name" value="AAA"/>
    <property type="match status" value="1"/>
</dbReference>
<name>X0XW09_9ZZZZ</name>
<evidence type="ECO:0000256" key="2">
    <source>
        <dbReference type="ARBA" id="ARBA00022705"/>
    </source>
</evidence>
<dbReference type="InterPro" id="IPR027417">
    <property type="entry name" value="P-loop_NTPase"/>
</dbReference>
<evidence type="ECO:0000259" key="5">
    <source>
        <dbReference type="SMART" id="SM00382"/>
    </source>
</evidence>
<comment type="similarity">
    <text evidence="1">Belongs to the CDC6/cdc18 family.</text>
</comment>
<reference evidence="6" key="1">
    <citation type="journal article" date="2014" name="Front. Microbiol.">
        <title>High frequency of phylogenetically diverse reductive dehalogenase-homologous genes in deep subseafloor sedimentary metagenomes.</title>
        <authorList>
            <person name="Kawai M."/>
            <person name="Futagami T."/>
            <person name="Toyoda A."/>
            <person name="Takaki Y."/>
            <person name="Nishi S."/>
            <person name="Hori S."/>
            <person name="Arai W."/>
            <person name="Tsubouchi T."/>
            <person name="Morono Y."/>
            <person name="Uchiyama I."/>
            <person name="Ito T."/>
            <person name="Fujiyama A."/>
            <person name="Inagaki F."/>
            <person name="Takami H."/>
        </authorList>
    </citation>
    <scope>NUCLEOTIDE SEQUENCE</scope>
    <source>
        <strain evidence="6">Expedition CK06-06</strain>
    </source>
</reference>
<dbReference type="InterPro" id="IPR003593">
    <property type="entry name" value="AAA+_ATPase"/>
</dbReference>
<dbReference type="SUPFAM" id="SSF52540">
    <property type="entry name" value="P-loop containing nucleoside triphosphate hydrolases"/>
    <property type="match status" value="1"/>
</dbReference>
<dbReference type="Pfam" id="PF13401">
    <property type="entry name" value="AAA_22"/>
    <property type="match status" value="1"/>
</dbReference>
<feature type="domain" description="AAA+ ATPase" evidence="5">
    <location>
        <begin position="32"/>
        <end position="192"/>
    </location>
</feature>
<dbReference type="InterPro" id="IPR014277">
    <property type="entry name" value="Orc1/Cdc6_arc"/>
</dbReference>
<dbReference type="AlphaFoldDB" id="X0XW09"/>
<evidence type="ECO:0000256" key="1">
    <source>
        <dbReference type="ARBA" id="ARBA00006184"/>
    </source>
</evidence>
<keyword evidence="2" id="KW-0235">DNA replication</keyword>
<dbReference type="InterPro" id="IPR050311">
    <property type="entry name" value="ORC1/CDC6"/>
</dbReference>
<dbReference type="PANTHER" id="PTHR10763">
    <property type="entry name" value="CELL DIVISION CONTROL PROTEIN 6-RELATED"/>
    <property type="match status" value="1"/>
</dbReference>
<accession>X0XW09</accession>
<dbReference type="InterPro" id="IPR049945">
    <property type="entry name" value="AAA_22"/>
</dbReference>
<dbReference type="Gene3D" id="3.40.50.300">
    <property type="entry name" value="P-loop containing nucleotide triphosphate hydrolases"/>
    <property type="match status" value="1"/>
</dbReference>
<organism evidence="6">
    <name type="scientific">marine sediment metagenome</name>
    <dbReference type="NCBI Taxonomy" id="412755"/>
    <lineage>
        <taxon>unclassified sequences</taxon>
        <taxon>metagenomes</taxon>
        <taxon>ecological metagenomes</taxon>
    </lineage>
</organism>
<proteinExistence type="inferred from homology"/>
<evidence type="ECO:0000256" key="4">
    <source>
        <dbReference type="ARBA" id="ARBA00022840"/>
    </source>
</evidence>
<keyword evidence="3" id="KW-0547">Nucleotide-binding</keyword>
<dbReference type="FunFam" id="3.40.50.300:FF:000930">
    <property type="entry name" value="ORC1-type DNA replication protein"/>
    <property type="match status" value="1"/>
</dbReference>
<comment type="caution">
    <text evidence="6">The sequence shown here is derived from an EMBL/GenBank/DDBJ whole genome shotgun (WGS) entry which is preliminary data.</text>
</comment>
<dbReference type="EMBL" id="BARS01047386">
    <property type="protein sequence ID" value="GAG39427.1"/>
    <property type="molecule type" value="Genomic_DNA"/>
</dbReference>
<evidence type="ECO:0000313" key="6">
    <source>
        <dbReference type="EMBL" id="GAG39427.1"/>
    </source>
</evidence>
<dbReference type="NCBIfam" id="TIGR02928">
    <property type="entry name" value="orc1/cdc6 family replication initiation protein"/>
    <property type="match status" value="1"/>
</dbReference>
<dbReference type="GO" id="GO:0006260">
    <property type="term" value="P:DNA replication"/>
    <property type="evidence" value="ECO:0007669"/>
    <property type="project" value="UniProtKB-KW"/>
</dbReference>
<dbReference type="PANTHER" id="PTHR10763:SF22">
    <property type="entry name" value="ORC1-TYPE DNA REPLICATION PROTEIN"/>
    <property type="match status" value="1"/>
</dbReference>
<gene>
    <name evidence="6" type="ORF">S01H1_71186</name>
</gene>
<dbReference type="GO" id="GO:0016887">
    <property type="term" value="F:ATP hydrolysis activity"/>
    <property type="evidence" value="ECO:0007669"/>
    <property type="project" value="InterPro"/>
</dbReference>
<protein>
    <recommendedName>
        <fullName evidence="5">AAA+ ATPase domain-containing protein</fullName>
    </recommendedName>
</protein>
<sequence>MLASYTPETVYHRDGEINKIASILAPVLKQEKPSNLFVYGNTGTGKTLAVKHVIDNLEEISKNKKIPLKITYTNCKLKRVADTEYRLIAQLAGFFGKSIPTTGLPTDEVYRIFYDAVEKEKCVVLLVLDEIDQLIKRAGDNVLYNLTRINEELKNSKITLVGISNDTTFIENVDVRVKSSLSEEEILFPPYNALEIQSILKERS</sequence>
<dbReference type="SMART" id="SM00382">
    <property type="entry name" value="AAA"/>
    <property type="match status" value="1"/>
</dbReference>